<dbReference type="InterPro" id="IPR017871">
    <property type="entry name" value="ABC_transporter-like_CS"/>
</dbReference>
<dbReference type="GO" id="GO:0000049">
    <property type="term" value="F:tRNA binding"/>
    <property type="evidence" value="ECO:0007669"/>
    <property type="project" value="UniProtKB-KW"/>
</dbReference>
<keyword evidence="7" id="KW-0378">Hydrolase</keyword>
<gene>
    <name evidence="14" type="ORF">FisN_38Lh017</name>
</gene>
<dbReference type="SUPFAM" id="SSF52540">
    <property type="entry name" value="P-loop containing nucleoside triphosphate hydrolases"/>
    <property type="match status" value="2"/>
</dbReference>
<proteinExistence type="inferred from homology"/>
<keyword evidence="11" id="KW-0648">Protein biosynthesis</keyword>
<keyword evidence="8" id="KW-0067">ATP-binding</keyword>
<evidence type="ECO:0000313" key="15">
    <source>
        <dbReference type="Proteomes" id="UP000198406"/>
    </source>
</evidence>
<dbReference type="Pfam" id="PF00005">
    <property type="entry name" value="ABC_tran"/>
    <property type="match status" value="2"/>
</dbReference>
<feature type="signal peptide" evidence="12">
    <location>
        <begin position="1"/>
        <end position="22"/>
    </location>
</feature>
<evidence type="ECO:0000256" key="9">
    <source>
        <dbReference type="ARBA" id="ARBA00022845"/>
    </source>
</evidence>
<keyword evidence="10" id="KW-0694">RNA-binding</keyword>
<keyword evidence="5" id="KW-0677">Repeat</keyword>
<dbReference type="InterPro" id="IPR032781">
    <property type="entry name" value="ABC_tran_Xtn"/>
</dbReference>
<accession>A0A1Z5J6N9</accession>
<dbReference type="GO" id="GO:0005524">
    <property type="term" value="F:ATP binding"/>
    <property type="evidence" value="ECO:0007669"/>
    <property type="project" value="UniProtKB-KW"/>
</dbReference>
<dbReference type="GO" id="GO:0016887">
    <property type="term" value="F:ATP hydrolysis activity"/>
    <property type="evidence" value="ECO:0007669"/>
    <property type="project" value="InterPro"/>
</dbReference>
<dbReference type="FunFam" id="3.40.50.300:FF:000183">
    <property type="entry name" value="ABC transporter ATP-binding protein yjjK"/>
    <property type="match status" value="1"/>
</dbReference>
<protein>
    <recommendedName>
        <fullName evidence="13">ABC transporter domain-containing protein</fullName>
    </recommendedName>
</protein>
<comment type="caution">
    <text evidence="14">The sequence shown here is derived from an EMBL/GenBank/DDBJ whole genome shotgun (WGS) entry which is preliminary data.</text>
</comment>
<dbReference type="InterPro" id="IPR003593">
    <property type="entry name" value="AAA+_ATPase"/>
</dbReference>
<evidence type="ECO:0000256" key="5">
    <source>
        <dbReference type="ARBA" id="ARBA00022737"/>
    </source>
</evidence>
<dbReference type="PANTHER" id="PTHR43858">
    <property type="entry name" value="ENERGY-DEPENDENT TRANSLATIONAL THROTTLE PROTEIN ETTA"/>
    <property type="match status" value="1"/>
</dbReference>
<dbReference type="GO" id="GO:0006412">
    <property type="term" value="P:translation"/>
    <property type="evidence" value="ECO:0007669"/>
    <property type="project" value="UniProtKB-KW"/>
</dbReference>
<dbReference type="PROSITE" id="PS00211">
    <property type="entry name" value="ABC_TRANSPORTER_1"/>
    <property type="match status" value="2"/>
</dbReference>
<evidence type="ECO:0000256" key="4">
    <source>
        <dbReference type="ARBA" id="ARBA00022730"/>
    </source>
</evidence>
<dbReference type="InParanoid" id="A0A1Z5J6N9"/>
<evidence type="ECO:0000256" key="1">
    <source>
        <dbReference type="ARBA" id="ARBA00005868"/>
    </source>
</evidence>
<evidence type="ECO:0000256" key="3">
    <source>
        <dbReference type="ARBA" id="ARBA00022555"/>
    </source>
</evidence>
<dbReference type="HAMAP" id="MF_00847">
    <property type="entry name" value="EttA"/>
    <property type="match status" value="1"/>
</dbReference>
<dbReference type="AlphaFoldDB" id="A0A1Z5J6N9"/>
<feature type="domain" description="ABC transporter" evidence="13">
    <location>
        <begin position="74"/>
        <end position="330"/>
    </location>
</feature>
<evidence type="ECO:0000256" key="2">
    <source>
        <dbReference type="ARBA" id="ARBA00022490"/>
    </source>
</evidence>
<keyword evidence="2" id="KW-0963">Cytoplasm</keyword>
<keyword evidence="3" id="KW-0820">tRNA-binding</keyword>
<feature type="chain" id="PRO_5012328698" description="ABC transporter domain-containing protein" evidence="12">
    <location>
        <begin position="23"/>
        <end position="627"/>
    </location>
</feature>
<keyword evidence="15" id="KW-1185">Reference proteome</keyword>
<evidence type="ECO:0000256" key="10">
    <source>
        <dbReference type="ARBA" id="ARBA00022884"/>
    </source>
</evidence>
<keyword evidence="6" id="KW-0547">Nucleotide-binding</keyword>
<feature type="domain" description="ABC transporter" evidence="13">
    <location>
        <begin position="396"/>
        <end position="614"/>
    </location>
</feature>
<dbReference type="PROSITE" id="PS50893">
    <property type="entry name" value="ABC_TRANSPORTER_2"/>
    <property type="match status" value="2"/>
</dbReference>
<dbReference type="EMBL" id="BDSP01000010">
    <property type="protein sequence ID" value="GAX09596.1"/>
    <property type="molecule type" value="Genomic_DNA"/>
</dbReference>
<dbReference type="SMART" id="SM00382">
    <property type="entry name" value="AAA"/>
    <property type="match status" value="2"/>
</dbReference>
<comment type="similarity">
    <text evidence="1">Belongs to the ABC transporter superfamily. ABCF family. Translational throttle EttA subfamily.</text>
</comment>
<evidence type="ECO:0000256" key="8">
    <source>
        <dbReference type="ARBA" id="ARBA00022840"/>
    </source>
</evidence>
<keyword evidence="4" id="KW-0699">rRNA-binding</keyword>
<name>A0A1Z5J6N9_FISSO</name>
<dbReference type="CDD" id="cd03221">
    <property type="entry name" value="ABCF_EF-3"/>
    <property type="match status" value="2"/>
</dbReference>
<dbReference type="InterPro" id="IPR022374">
    <property type="entry name" value="EttA"/>
</dbReference>
<evidence type="ECO:0000256" key="6">
    <source>
        <dbReference type="ARBA" id="ARBA00022741"/>
    </source>
</evidence>
<keyword evidence="9" id="KW-0810">Translation regulation</keyword>
<dbReference type="InterPro" id="IPR003439">
    <property type="entry name" value="ABC_transporter-like_ATP-bd"/>
</dbReference>
<dbReference type="NCBIfam" id="NF008775">
    <property type="entry name" value="PRK11819.1"/>
    <property type="match status" value="1"/>
</dbReference>
<evidence type="ECO:0000256" key="12">
    <source>
        <dbReference type="SAM" id="SignalP"/>
    </source>
</evidence>
<evidence type="ECO:0000256" key="7">
    <source>
        <dbReference type="ARBA" id="ARBA00022801"/>
    </source>
</evidence>
<dbReference type="OrthoDB" id="6500128at2759"/>
<evidence type="ECO:0000313" key="14">
    <source>
        <dbReference type="EMBL" id="GAX09596.1"/>
    </source>
</evidence>
<dbReference type="PANTHER" id="PTHR43858:SF1">
    <property type="entry name" value="ABC TRANSPORTER-RELATED PROTEIN"/>
    <property type="match status" value="1"/>
</dbReference>
<dbReference type="GO" id="GO:0019843">
    <property type="term" value="F:rRNA binding"/>
    <property type="evidence" value="ECO:0007669"/>
    <property type="project" value="UniProtKB-KW"/>
</dbReference>
<evidence type="ECO:0000256" key="11">
    <source>
        <dbReference type="ARBA" id="ARBA00022917"/>
    </source>
</evidence>
<dbReference type="FunFam" id="3.40.50.300:FF:000011">
    <property type="entry name" value="Putative ABC transporter ATP-binding component"/>
    <property type="match status" value="1"/>
</dbReference>
<organism evidence="14 15">
    <name type="scientific">Fistulifera solaris</name>
    <name type="common">Oleaginous diatom</name>
    <dbReference type="NCBI Taxonomy" id="1519565"/>
    <lineage>
        <taxon>Eukaryota</taxon>
        <taxon>Sar</taxon>
        <taxon>Stramenopiles</taxon>
        <taxon>Ochrophyta</taxon>
        <taxon>Bacillariophyta</taxon>
        <taxon>Bacillariophyceae</taxon>
        <taxon>Bacillariophycidae</taxon>
        <taxon>Naviculales</taxon>
        <taxon>Naviculaceae</taxon>
        <taxon>Fistulifera</taxon>
    </lineage>
</organism>
<keyword evidence="12" id="KW-0732">Signal</keyword>
<dbReference type="Pfam" id="PF12848">
    <property type="entry name" value="ABC_tran_Xtn"/>
    <property type="match status" value="1"/>
</dbReference>
<reference evidence="14 15" key="1">
    <citation type="journal article" date="2015" name="Plant Cell">
        <title>Oil accumulation by the oleaginous diatom Fistulifera solaris as revealed by the genome and transcriptome.</title>
        <authorList>
            <person name="Tanaka T."/>
            <person name="Maeda Y."/>
            <person name="Veluchamy A."/>
            <person name="Tanaka M."/>
            <person name="Abida H."/>
            <person name="Marechal E."/>
            <person name="Bowler C."/>
            <person name="Muto M."/>
            <person name="Sunaga Y."/>
            <person name="Tanaka M."/>
            <person name="Yoshino T."/>
            <person name="Taniguchi T."/>
            <person name="Fukuda Y."/>
            <person name="Nemoto M."/>
            <person name="Matsumoto M."/>
            <person name="Wong P.S."/>
            <person name="Aburatani S."/>
            <person name="Fujibuchi W."/>
        </authorList>
    </citation>
    <scope>NUCLEOTIDE SEQUENCE [LARGE SCALE GENOMIC DNA]</scope>
    <source>
        <strain evidence="14 15">JPCC DA0580</strain>
    </source>
</reference>
<dbReference type="NCBIfam" id="TIGR03719">
    <property type="entry name" value="ABC_ABC_ChvD"/>
    <property type="match status" value="1"/>
</dbReference>
<dbReference type="Gene3D" id="3.40.50.300">
    <property type="entry name" value="P-loop containing nucleotide triphosphate hydrolases"/>
    <property type="match status" value="2"/>
</dbReference>
<dbReference type="GO" id="GO:0045900">
    <property type="term" value="P:negative regulation of translational elongation"/>
    <property type="evidence" value="ECO:0007669"/>
    <property type="project" value="InterPro"/>
</dbReference>
<sequence>MIKRTTLLVWLLLFDASHRVTCFGLKSWIQPSHHHPTILWGKKAKRKGGSGQPQQEKQSVQDARFDAMTRQFMFTLVGLTKRLPDKSKDILQDINLSFYPGAKIGVVGLNGSGKSTLLKIMAGLDTEFDGTARPLPGASIGYLSQEPELTAATVQECVDQAVASSQAILDEFQEVSMKLGDPDLAPEEMERIMTKTDQLNNKIEAANLWELERIVARAQDSLRLPPGDALTKNLSGGEKRRVALCQLLLANHDMLLLDEPTNHLDAESIQWLEQYLDRFEGTVVCITHDRYFLENVAEWILELDRGKGIPHKGNYSSWLEAKNKRLADEKREQTAASKAVQAELEWIRSNPKAKGNKSKARLNRYDELLAAAAPKEMRNAGQIYIPPGPRLGNVVIDFQNVKKSFGDRLLMNDLSFSIPPAGIVGVIGPNGSGKSTLIKMLLGKEEVDSGTISIGETVKLVTVGQDRMEELNPEKTVFEEVSGGLEELELGTQTVQSRAYLSWFGFKGAQQQAFVGNLSGGERNRVQLAKILKTGANMIILDEPTNDLDVEVLRSLEEALLNFAGCAMVVSHDRYFLDRIATHILACEGDSQWYFFPGNYADYEENRFQRLGERSIKRVTFAPLVQS</sequence>
<evidence type="ECO:0000259" key="13">
    <source>
        <dbReference type="PROSITE" id="PS50893"/>
    </source>
</evidence>
<dbReference type="Proteomes" id="UP000198406">
    <property type="component" value="Unassembled WGS sequence"/>
</dbReference>
<dbReference type="InterPro" id="IPR027417">
    <property type="entry name" value="P-loop_NTPase"/>
</dbReference>